<feature type="region of interest" description="Disordered" evidence="1">
    <location>
        <begin position="1"/>
        <end position="27"/>
    </location>
</feature>
<dbReference type="InterPro" id="IPR046032">
    <property type="entry name" value="DUF5990"/>
</dbReference>
<reference evidence="2 3" key="1">
    <citation type="journal article" date="2019" name="Emerg. Microbes Infect.">
        <title>Comprehensive subspecies identification of 175 nontuberculous mycobacteria species based on 7547 genomic profiles.</title>
        <authorList>
            <person name="Matsumoto Y."/>
            <person name="Kinjo T."/>
            <person name="Motooka D."/>
            <person name="Nabeya D."/>
            <person name="Jung N."/>
            <person name="Uechi K."/>
            <person name="Horii T."/>
            <person name="Iida T."/>
            <person name="Fujita J."/>
            <person name="Nakamura S."/>
        </authorList>
    </citation>
    <scope>NUCLEOTIDE SEQUENCE [LARGE SCALE GENOMIC DNA]</scope>
    <source>
        <strain evidence="2 3">JCM 14738</strain>
    </source>
</reference>
<feature type="compositionally biased region" description="Low complexity" evidence="1">
    <location>
        <begin position="11"/>
        <end position="24"/>
    </location>
</feature>
<proteinExistence type="predicted"/>
<dbReference type="AlphaFoldDB" id="A0A1X1TAC2"/>
<name>A0A1X1TAC2_9MYCO</name>
<accession>A0A1X1TAC2</accession>
<dbReference type="STRING" id="44010.AWC00_14615"/>
<organism evidence="2 3">
    <name type="scientific">Mycobacterium conspicuum</name>
    <dbReference type="NCBI Taxonomy" id="44010"/>
    <lineage>
        <taxon>Bacteria</taxon>
        <taxon>Bacillati</taxon>
        <taxon>Actinomycetota</taxon>
        <taxon>Actinomycetes</taxon>
        <taxon>Mycobacteriales</taxon>
        <taxon>Mycobacteriaceae</taxon>
        <taxon>Mycobacterium</taxon>
    </lineage>
</organism>
<evidence type="ECO:0000313" key="3">
    <source>
        <dbReference type="Proteomes" id="UP000467385"/>
    </source>
</evidence>
<protein>
    <submittedName>
        <fullName evidence="2">Uncharacterized protein</fullName>
    </submittedName>
</protein>
<dbReference type="RefSeq" id="WP_085233428.1">
    <property type="nucleotide sequence ID" value="NZ_AP022613.1"/>
</dbReference>
<sequence length="156" mass="16679">MQIRIEGADLPGSSCGPSPDGPQGYRNIHVGVQRRNHREELLGLVSADAATASWMLDCSVDNRGEAPDVTGPYIQGRPGGRFIYLSWVAVDDADTGNAANMFRRAKLWLDGGVPGETLIQAAARGQLLGRLRLSDAKGNPLCASVRPPLIAWSCPE</sequence>
<dbReference type="OrthoDB" id="3783022at2"/>
<dbReference type="Pfam" id="PF19452">
    <property type="entry name" value="DUF5990"/>
    <property type="match status" value="1"/>
</dbReference>
<gene>
    <name evidence="2" type="ORF">MCNS_05770</name>
</gene>
<dbReference type="EMBL" id="AP022613">
    <property type="protein sequence ID" value="BBZ37514.1"/>
    <property type="molecule type" value="Genomic_DNA"/>
</dbReference>
<keyword evidence="3" id="KW-1185">Reference proteome</keyword>
<dbReference type="Proteomes" id="UP000467385">
    <property type="component" value="Chromosome"/>
</dbReference>
<evidence type="ECO:0000256" key="1">
    <source>
        <dbReference type="SAM" id="MobiDB-lite"/>
    </source>
</evidence>
<evidence type="ECO:0000313" key="2">
    <source>
        <dbReference type="EMBL" id="BBZ37514.1"/>
    </source>
</evidence>